<gene>
    <name evidence="1" type="ORF">A2382_04975</name>
</gene>
<dbReference type="EMBL" id="MGHY01000005">
    <property type="protein sequence ID" value="OGM80011.1"/>
    <property type="molecule type" value="Genomic_DNA"/>
</dbReference>
<evidence type="ECO:0000313" key="1">
    <source>
        <dbReference type="EMBL" id="OGM80011.1"/>
    </source>
</evidence>
<dbReference type="Proteomes" id="UP000178999">
    <property type="component" value="Unassembled WGS sequence"/>
</dbReference>
<organism evidence="1 2">
    <name type="scientific">Candidatus Woesebacteria bacterium RIFOXYB1_FULL_38_16</name>
    <dbReference type="NCBI Taxonomy" id="1802538"/>
    <lineage>
        <taxon>Bacteria</taxon>
        <taxon>Candidatus Woeseibacteriota</taxon>
    </lineage>
</organism>
<sequence>MSFANKGGVTVEIDIPAKEALFLVEQILWGLSRVKDWQEKQEGQRGMDLMRAVEDGDGDAIVIRSGVKHFTLCDGVTLRIIPDQRTPGSSGYGFYSTPDGNLYIPSVPLPKA</sequence>
<dbReference type="AlphaFoldDB" id="A0A1F8CUQ9"/>
<name>A0A1F8CUQ9_9BACT</name>
<accession>A0A1F8CUQ9</accession>
<reference evidence="1 2" key="1">
    <citation type="journal article" date="2016" name="Nat. Commun.">
        <title>Thousands of microbial genomes shed light on interconnected biogeochemical processes in an aquifer system.</title>
        <authorList>
            <person name="Anantharaman K."/>
            <person name="Brown C.T."/>
            <person name="Hug L.A."/>
            <person name="Sharon I."/>
            <person name="Castelle C.J."/>
            <person name="Probst A.J."/>
            <person name="Thomas B.C."/>
            <person name="Singh A."/>
            <person name="Wilkins M.J."/>
            <person name="Karaoz U."/>
            <person name="Brodie E.L."/>
            <person name="Williams K.H."/>
            <person name="Hubbard S.S."/>
            <person name="Banfield J.F."/>
        </authorList>
    </citation>
    <scope>NUCLEOTIDE SEQUENCE [LARGE SCALE GENOMIC DNA]</scope>
</reference>
<protein>
    <submittedName>
        <fullName evidence="1">Uncharacterized protein</fullName>
    </submittedName>
</protein>
<comment type="caution">
    <text evidence="1">The sequence shown here is derived from an EMBL/GenBank/DDBJ whole genome shotgun (WGS) entry which is preliminary data.</text>
</comment>
<evidence type="ECO:0000313" key="2">
    <source>
        <dbReference type="Proteomes" id="UP000178999"/>
    </source>
</evidence>
<dbReference type="STRING" id="1802538.A2382_04975"/>
<proteinExistence type="predicted"/>